<protein>
    <submittedName>
        <fullName evidence="2">Uncharacterized protein</fullName>
    </submittedName>
</protein>
<dbReference type="RefSeq" id="WP_181861312.1">
    <property type="nucleotide sequence ID" value="NZ_QPJI01000016.1"/>
</dbReference>
<dbReference type="AlphaFoldDB" id="A0A368XC42"/>
<gene>
    <name evidence="2" type="ORF">DET61_11658</name>
</gene>
<proteinExistence type="predicted"/>
<name>A0A368XC42_MARNT</name>
<keyword evidence="1" id="KW-0732">Signal</keyword>
<feature type="chain" id="PRO_5016910989" evidence="1">
    <location>
        <begin position="20"/>
        <end position="49"/>
    </location>
</feature>
<dbReference type="EMBL" id="QPJI01000016">
    <property type="protein sequence ID" value="RCW64017.1"/>
    <property type="molecule type" value="Genomic_DNA"/>
</dbReference>
<accession>A0A368XC42</accession>
<feature type="signal peptide" evidence="1">
    <location>
        <begin position="1"/>
        <end position="19"/>
    </location>
</feature>
<evidence type="ECO:0000313" key="2">
    <source>
        <dbReference type="EMBL" id="RCW64017.1"/>
    </source>
</evidence>
<comment type="caution">
    <text evidence="2">The sequence shown here is derived from an EMBL/GenBank/DDBJ whole genome shotgun (WGS) entry which is preliminary data.</text>
</comment>
<organism evidence="2 3">
    <name type="scientific">Marinobacter nauticus</name>
    <name type="common">Marinobacter hydrocarbonoclasticus</name>
    <name type="synonym">Marinobacter aquaeolei</name>
    <dbReference type="NCBI Taxonomy" id="2743"/>
    <lineage>
        <taxon>Bacteria</taxon>
        <taxon>Pseudomonadati</taxon>
        <taxon>Pseudomonadota</taxon>
        <taxon>Gammaproteobacteria</taxon>
        <taxon>Pseudomonadales</taxon>
        <taxon>Marinobacteraceae</taxon>
        <taxon>Marinobacter</taxon>
    </lineage>
</organism>
<evidence type="ECO:0000313" key="3">
    <source>
        <dbReference type="Proteomes" id="UP000253647"/>
    </source>
</evidence>
<reference evidence="2 3" key="1">
    <citation type="submission" date="2018-07" db="EMBL/GenBank/DDBJ databases">
        <title>Freshwater and sediment microbial communities from various areas in North America, analyzing microbe dynamics in response to fracking.</title>
        <authorList>
            <person name="Lamendella R."/>
        </authorList>
    </citation>
    <scope>NUCLEOTIDE SEQUENCE [LARGE SCALE GENOMIC DNA]</scope>
    <source>
        <strain evidence="2 3">105B</strain>
    </source>
</reference>
<evidence type="ECO:0000256" key="1">
    <source>
        <dbReference type="SAM" id="SignalP"/>
    </source>
</evidence>
<sequence>MKKIIIIAVAAFSIQMTFAFNDAADNAAETAAETACEKRYENNVDLMCK</sequence>
<dbReference type="Proteomes" id="UP000253647">
    <property type="component" value="Unassembled WGS sequence"/>
</dbReference>